<organism evidence="1">
    <name type="scientific">marine sediment metagenome</name>
    <dbReference type="NCBI Taxonomy" id="412755"/>
    <lineage>
        <taxon>unclassified sequences</taxon>
        <taxon>metagenomes</taxon>
        <taxon>ecological metagenomes</taxon>
    </lineage>
</organism>
<sequence length="154" mass="18023">MTIKPSLQDFSLIESFVKKSVENYGLKEKSNGFMFFVLGLLLKIQEDEILESITDSSFLNIIGKNSGHDRGIDAIYIDENTTPAIVHFFNFKYTENFDKTINHFPSTEIDKITSFLNSLMSKDKNLKNDINKVLYSKVEEIWELFEEHYPYFHF</sequence>
<dbReference type="EMBL" id="BARV01021570">
    <property type="protein sequence ID" value="GAI25147.1"/>
    <property type="molecule type" value="Genomic_DNA"/>
</dbReference>
<accession>X1M0Q0</accession>
<protein>
    <submittedName>
        <fullName evidence="1">Uncharacterized protein</fullName>
    </submittedName>
</protein>
<gene>
    <name evidence="1" type="ORF">S06H3_35708</name>
</gene>
<comment type="caution">
    <text evidence="1">The sequence shown here is derived from an EMBL/GenBank/DDBJ whole genome shotgun (WGS) entry which is preliminary data.</text>
</comment>
<feature type="non-terminal residue" evidence="1">
    <location>
        <position position="154"/>
    </location>
</feature>
<evidence type="ECO:0000313" key="1">
    <source>
        <dbReference type="EMBL" id="GAI25147.1"/>
    </source>
</evidence>
<proteinExistence type="predicted"/>
<dbReference type="AlphaFoldDB" id="X1M0Q0"/>
<name>X1M0Q0_9ZZZZ</name>
<reference evidence="1" key="1">
    <citation type="journal article" date="2014" name="Front. Microbiol.">
        <title>High frequency of phylogenetically diverse reductive dehalogenase-homologous genes in deep subseafloor sedimentary metagenomes.</title>
        <authorList>
            <person name="Kawai M."/>
            <person name="Futagami T."/>
            <person name="Toyoda A."/>
            <person name="Takaki Y."/>
            <person name="Nishi S."/>
            <person name="Hori S."/>
            <person name="Arai W."/>
            <person name="Tsubouchi T."/>
            <person name="Morono Y."/>
            <person name="Uchiyama I."/>
            <person name="Ito T."/>
            <person name="Fujiyama A."/>
            <person name="Inagaki F."/>
            <person name="Takami H."/>
        </authorList>
    </citation>
    <scope>NUCLEOTIDE SEQUENCE</scope>
    <source>
        <strain evidence="1">Expedition CK06-06</strain>
    </source>
</reference>